<feature type="transmembrane region" description="Helical" evidence="6">
    <location>
        <begin position="289"/>
        <end position="312"/>
    </location>
</feature>
<feature type="transmembrane region" description="Helical" evidence="6">
    <location>
        <begin position="423"/>
        <end position="441"/>
    </location>
</feature>
<accession>A0A947DAZ9</accession>
<comment type="caution">
    <text evidence="7">The sequence shown here is derived from an EMBL/GenBank/DDBJ whole genome shotgun (WGS) entry which is preliminary data.</text>
</comment>
<gene>
    <name evidence="7" type="ORF">KL771_21365</name>
</gene>
<evidence type="ECO:0000313" key="7">
    <source>
        <dbReference type="EMBL" id="MBT9292027.1"/>
    </source>
</evidence>
<dbReference type="InterPro" id="IPR044644">
    <property type="entry name" value="DinF-like"/>
</dbReference>
<proteinExistence type="inferred from homology"/>
<dbReference type="GO" id="GO:0015297">
    <property type="term" value="F:antiporter activity"/>
    <property type="evidence" value="ECO:0007669"/>
    <property type="project" value="InterPro"/>
</dbReference>
<feature type="transmembrane region" description="Helical" evidence="6">
    <location>
        <begin position="176"/>
        <end position="199"/>
    </location>
</feature>
<feature type="transmembrane region" description="Helical" evidence="6">
    <location>
        <begin position="57"/>
        <end position="79"/>
    </location>
</feature>
<dbReference type="Pfam" id="PF01554">
    <property type="entry name" value="MatE"/>
    <property type="match status" value="2"/>
</dbReference>
<comment type="similarity">
    <text evidence="2">Belongs to the multi antimicrobial extrusion (MATE) (TC 2.A.66.1) family.</text>
</comment>
<evidence type="ECO:0000313" key="8">
    <source>
        <dbReference type="Proteomes" id="UP000766595"/>
    </source>
</evidence>
<evidence type="ECO:0000256" key="1">
    <source>
        <dbReference type="ARBA" id="ARBA00004141"/>
    </source>
</evidence>
<organism evidence="7 8">
    <name type="scientific">Prosthecodimorpha staleyi</name>
    <dbReference type="NCBI Taxonomy" id="2840188"/>
    <lineage>
        <taxon>Bacteria</taxon>
        <taxon>Pseudomonadati</taxon>
        <taxon>Pseudomonadota</taxon>
        <taxon>Alphaproteobacteria</taxon>
        <taxon>Hyphomicrobiales</taxon>
        <taxon>Ancalomicrobiaceae</taxon>
        <taxon>Prosthecodimorpha</taxon>
    </lineage>
</organism>
<dbReference type="InterPro" id="IPR002528">
    <property type="entry name" value="MATE_fam"/>
</dbReference>
<evidence type="ECO:0000256" key="6">
    <source>
        <dbReference type="SAM" id="Phobius"/>
    </source>
</evidence>
<dbReference type="GO" id="GO:0042910">
    <property type="term" value="F:xenobiotic transmembrane transporter activity"/>
    <property type="evidence" value="ECO:0007669"/>
    <property type="project" value="InterPro"/>
</dbReference>
<feature type="transmembrane region" description="Helical" evidence="6">
    <location>
        <begin position="205"/>
        <end position="224"/>
    </location>
</feature>
<feature type="transmembrane region" description="Helical" evidence="6">
    <location>
        <begin position="366"/>
        <end position="387"/>
    </location>
</feature>
<keyword evidence="5 6" id="KW-0472">Membrane</keyword>
<feature type="transmembrane region" description="Helical" evidence="6">
    <location>
        <begin position="399"/>
        <end position="417"/>
    </location>
</feature>
<dbReference type="PANTHER" id="PTHR42893:SF46">
    <property type="entry name" value="PROTEIN DETOXIFICATION 44, CHLOROPLASTIC"/>
    <property type="match status" value="1"/>
</dbReference>
<dbReference type="AlphaFoldDB" id="A0A947DAZ9"/>
<dbReference type="GO" id="GO:0005886">
    <property type="term" value="C:plasma membrane"/>
    <property type="evidence" value="ECO:0007669"/>
    <property type="project" value="TreeGrafter"/>
</dbReference>
<feature type="transmembrane region" description="Helical" evidence="6">
    <location>
        <begin position="24"/>
        <end position="45"/>
    </location>
</feature>
<evidence type="ECO:0000256" key="2">
    <source>
        <dbReference type="ARBA" id="ARBA00010199"/>
    </source>
</evidence>
<feature type="transmembrane region" description="Helical" evidence="6">
    <location>
        <begin position="146"/>
        <end position="169"/>
    </location>
</feature>
<dbReference type="PANTHER" id="PTHR42893">
    <property type="entry name" value="PROTEIN DETOXIFICATION 44, CHLOROPLASTIC-RELATED"/>
    <property type="match status" value="1"/>
</dbReference>
<evidence type="ECO:0000256" key="4">
    <source>
        <dbReference type="ARBA" id="ARBA00022989"/>
    </source>
</evidence>
<dbReference type="RefSeq" id="WP_261970542.1">
    <property type="nucleotide sequence ID" value="NZ_JAHHZF010000011.1"/>
</dbReference>
<keyword evidence="8" id="KW-1185">Reference proteome</keyword>
<sequence>MTSSAIPHPPESSSPDLRAPDHRAVLAIAVPMTLGYMTTPLVGLVDMAVVGRLGDPALIGGVAIGSVICDVGFTTFNFLRSGTTGLTAQAVGRSDRPEMLATLMRALVLAGLAGLLMMLAAPAAAWAGRAIFGGSPAVMEAMATYVLIRLLGAPLVLANFALFGWLLGLGRAGAGLFLQTVLNGVNVAVAVGLVLGAGWGVAGAAWAAVAADAVTVALGLALLARTRDRSAWPGWARVIDRPAVLAMLGTNRDIMIRSFVLLAAFAFFTRQSALQGDLVLAANAILEKFFLFGGYFLDGFAAAAETFVGRAVGARRREIYDRALVLTAVWGFALAGLVSATLWAAGPALLALMTSAAAVAETARVYLVWAALTPLAGVLAFQMDGVFIGATWSRDMRNMMLLSLVVYLAAWALLMPAFGNHGLWLALLIFLGVRGLSLGWISRRRAAETFGTR</sequence>
<dbReference type="NCBIfam" id="TIGR00797">
    <property type="entry name" value="matE"/>
    <property type="match status" value="1"/>
</dbReference>
<keyword evidence="3 6" id="KW-0812">Transmembrane</keyword>
<feature type="transmembrane region" description="Helical" evidence="6">
    <location>
        <begin position="244"/>
        <end position="269"/>
    </location>
</feature>
<dbReference type="Proteomes" id="UP000766595">
    <property type="component" value="Unassembled WGS sequence"/>
</dbReference>
<dbReference type="EMBL" id="JAHHZF010000011">
    <property type="protein sequence ID" value="MBT9292027.1"/>
    <property type="molecule type" value="Genomic_DNA"/>
</dbReference>
<evidence type="ECO:0000256" key="5">
    <source>
        <dbReference type="ARBA" id="ARBA00023136"/>
    </source>
</evidence>
<evidence type="ECO:0000256" key="3">
    <source>
        <dbReference type="ARBA" id="ARBA00022692"/>
    </source>
</evidence>
<protein>
    <submittedName>
        <fullName evidence="7">MATE family efflux transporter</fullName>
    </submittedName>
</protein>
<feature type="transmembrane region" description="Helical" evidence="6">
    <location>
        <begin position="100"/>
        <end position="126"/>
    </location>
</feature>
<reference evidence="7 8" key="1">
    <citation type="submission" date="2021-06" db="EMBL/GenBank/DDBJ databases">
        <authorList>
            <person name="Grouzdev D.S."/>
            <person name="Koziaeva V."/>
        </authorList>
    </citation>
    <scope>NUCLEOTIDE SEQUENCE [LARGE SCALE GENOMIC DNA]</scope>
    <source>
        <strain evidence="7 8">22</strain>
    </source>
</reference>
<keyword evidence="4 6" id="KW-1133">Transmembrane helix</keyword>
<comment type="subcellular location">
    <subcellularLocation>
        <location evidence="1">Membrane</location>
        <topology evidence="1">Multi-pass membrane protein</topology>
    </subcellularLocation>
</comment>
<feature type="transmembrane region" description="Helical" evidence="6">
    <location>
        <begin position="324"/>
        <end position="346"/>
    </location>
</feature>
<name>A0A947DAZ9_9HYPH</name>
<dbReference type="CDD" id="cd13136">
    <property type="entry name" value="MATE_DinF_like"/>
    <property type="match status" value="1"/>
</dbReference>